<keyword evidence="9 17" id="KW-0418">Kinase</keyword>
<evidence type="ECO:0000256" key="2">
    <source>
        <dbReference type="ARBA" id="ARBA00004651"/>
    </source>
</evidence>
<dbReference type="SMART" id="SM00387">
    <property type="entry name" value="HATPase_c"/>
    <property type="match status" value="1"/>
</dbReference>
<evidence type="ECO:0000256" key="12">
    <source>
        <dbReference type="ARBA" id="ARBA00023012"/>
    </source>
</evidence>
<dbReference type="InterPro" id="IPR003594">
    <property type="entry name" value="HATPase_dom"/>
</dbReference>
<dbReference type="PROSITE" id="PS50109">
    <property type="entry name" value="HIS_KIN"/>
    <property type="match status" value="1"/>
</dbReference>
<dbReference type="GO" id="GO:0000155">
    <property type="term" value="F:phosphorelay sensor kinase activity"/>
    <property type="evidence" value="ECO:0007669"/>
    <property type="project" value="InterPro"/>
</dbReference>
<dbReference type="Pfam" id="PF06580">
    <property type="entry name" value="His_kinase"/>
    <property type="match status" value="1"/>
</dbReference>
<feature type="transmembrane region" description="Helical" evidence="14">
    <location>
        <begin position="297"/>
        <end position="317"/>
    </location>
</feature>
<keyword evidence="13 14" id="KW-0472">Membrane</keyword>
<dbReference type="Gene3D" id="6.10.340.10">
    <property type="match status" value="1"/>
</dbReference>
<evidence type="ECO:0000256" key="11">
    <source>
        <dbReference type="ARBA" id="ARBA00022989"/>
    </source>
</evidence>
<evidence type="ECO:0000256" key="14">
    <source>
        <dbReference type="SAM" id="Phobius"/>
    </source>
</evidence>
<feature type="domain" description="Histidine kinase" evidence="15">
    <location>
        <begin position="481"/>
        <end position="584"/>
    </location>
</feature>
<evidence type="ECO:0000256" key="3">
    <source>
        <dbReference type="ARBA" id="ARBA00012438"/>
    </source>
</evidence>
<name>A0A921IKE2_9FIRM</name>
<dbReference type="Proteomes" id="UP000782880">
    <property type="component" value="Unassembled WGS sequence"/>
</dbReference>
<evidence type="ECO:0000256" key="7">
    <source>
        <dbReference type="ARBA" id="ARBA00022692"/>
    </source>
</evidence>
<keyword evidence="11 14" id="KW-1133">Transmembrane helix</keyword>
<evidence type="ECO:0000256" key="13">
    <source>
        <dbReference type="ARBA" id="ARBA00023136"/>
    </source>
</evidence>
<dbReference type="GO" id="GO:0005524">
    <property type="term" value="F:ATP binding"/>
    <property type="evidence" value="ECO:0007669"/>
    <property type="project" value="UniProtKB-KW"/>
</dbReference>
<keyword evidence="10" id="KW-0067">ATP-binding</keyword>
<evidence type="ECO:0000256" key="1">
    <source>
        <dbReference type="ARBA" id="ARBA00000085"/>
    </source>
</evidence>
<sequence length="591" mass="67750">MRQLQVLRRWWNSIRIRMMAMLLLVNIIIIAILAAGAYTIYKDSFIRELAGSRTDVLRQIAERSRQFKTNLYILSNLFESNPGFRTYATELNADNREEFYSLMDSTTRQLQESFIQPELDFYVVYVSASGIGYCSRPVPEGYDYMDPRLKVWNRRVVEADGEIVDVGSYRDRSLGTASFSAARAILDGDDIVGFLMINADERQLYNMYEDVIRDGSNIYVTNDMGQIISSSRGELIGFNYFNMDKLQQLFGSQDYMITLAEGEPVLFTRYVDTESGFTIFEEAPLEKVLQPLRSIRHVVIVLALLCLAGGIVMAWHFSRRIAAPIQTLRDDLRDVEQGNLHQTFAISSYTELNELSRGMADMMECIRGLIESISKNEQQKRRIELNWLQAQINPHFIYNTLFSIKCMVDMHRNEDATIMLTHFIAILREILSTQKEKVTVAEQMESLREYLTLQQYRYDHAFDSMIEYDEAAARCCLPKLLVQPLVENSIQHGINMQSGSGMITVIARRQGDAVVIEVEDNGVGMSPEKVRQVMESPAVTDRPHLGIKNVYDRIRLHYGPSWGLTIDSKKGRGTRIVLRIPAEEKGRELSC</sequence>
<dbReference type="InterPro" id="IPR036890">
    <property type="entry name" value="HATPase_C_sf"/>
</dbReference>
<dbReference type="PANTHER" id="PTHR34220:SF11">
    <property type="entry name" value="SENSOR PROTEIN KINASE HPTS"/>
    <property type="match status" value="1"/>
</dbReference>
<feature type="transmembrane region" description="Helical" evidence="14">
    <location>
        <begin position="21"/>
        <end position="41"/>
    </location>
</feature>
<comment type="subcellular location">
    <subcellularLocation>
        <location evidence="2">Cell membrane</location>
        <topology evidence="2">Multi-pass membrane protein</topology>
    </subcellularLocation>
</comment>
<dbReference type="InterPro" id="IPR010559">
    <property type="entry name" value="Sig_transdc_His_kin_internal"/>
</dbReference>
<evidence type="ECO:0000259" key="16">
    <source>
        <dbReference type="PROSITE" id="PS50885"/>
    </source>
</evidence>
<keyword evidence="4" id="KW-1003">Cell membrane</keyword>
<comment type="catalytic activity">
    <reaction evidence="1">
        <text>ATP + protein L-histidine = ADP + protein N-phospho-L-histidine.</text>
        <dbReference type="EC" id="2.7.13.3"/>
    </reaction>
</comment>
<evidence type="ECO:0000256" key="4">
    <source>
        <dbReference type="ARBA" id="ARBA00022475"/>
    </source>
</evidence>
<protein>
    <recommendedName>
        <fullName evidence="3">histidine kinase</fullName>
        <ecNumber evidence="3">2.7.13.3</ecNumber>
    </recommendedName>
</protein>
<evidence type="ECO:0000313" key="17">
    <source>
        <dbReference type="EMBL" id="HJG28293.1"/>
    </source>
</evidence>
<reference evidence="17" key="2">
    <citation type="submission" date="2021-09" db="EMBL/GenBank/DDBJ databases">
        <authorList>
            <person name="Gilroy R."/>
        </authorList>
    </citation>
    <scope>NUCLEOTIDE SEQUENCE</scope>
    <source>
        <strain evidence="17">ChiBcec21-2208</strain>
    </source>
</reference>
<dbReference type="EC" id="2.7.13.3" evidence="3"/>
<gene>
    <name evidence="17" type="ORF">K8V20_06570</name>
</gene>
<reference evidence="17" key="1">
    <citation type="journal article" date="2021" name="PeerJ">
        <title>Extensive microbial diversity within the chicken gut microbiome revealed by metagenomics and culture.</title>
        <authorList>
            <person name="Gilroy R."/>
            <person name="Ravi A."/>
            <person name="Getino M."/>
            <person name="Pursley I."/>
            <person name="Horton D.L."/>
            <person name="Alikhan N.F."/>
            <person name="Baker D."/>
            <person name="Gharbi K."/>
            <person name="Hall N."/>
            <person name="Watson M."/>
            <person name="Adriaenssens E.M."/>
            <person name="Foster-Nyarko E."/>
            <person name="Jarju S."/>
            <person name="Secka A."/>
            <person name="Antonio M."/>
            <person name="Oren A."/>
            <person name="Chaudhuri R.R."/>
            <person name="La Ragione R."/>
            <person name="Hildebrand F."/>
            <person name="Pallen M.J."/>
        </authorList>
    </citation>
    <scope>NUCLEOTIDE SEQUENCE</scope>
    <source>
        <strain evidence="17">ChiBcec21-2208</strain>
    </source>
</reference>
<evidence type="ECO:0000256" key="5">
    <source>
        <dbReference type="ARBA" id="ARBA00022553"/>
    </source>
</evidence>
<accession>A0A921IKE2</accession>
<proteinExistence type="predicted"/>
<keyword evidence="5" id="KW-0597">Phosphoprotein</keyword>
<dbReference type="InterPro" id="IPR004358">
    <property type="entry name" value="Sig_transdc_His_kin-like_C"/>
</dbReference>
<feature type="domain" description="HAMP" evidence="16">
    <location>
        <begin position="319"/>
        <end position="371"/>
    </location>
</feature>
<dbReference type="GO" id="GO:0005886">
    <property type="term" value="C:plasma membrane"/>
    <property type="evidence" value="ECO:0007669"/>
    <property type="project" value="UniProtKB-SubCell"/>
</dbReference>
<organism evidence="17 18">
    <name type="scientific">Subdoligranulum variabile</name>
    <dbReference type="NCBI Taxonomy" id="214851"/>
    <lineage>
        <taxon>Bacteria</taxon>
        <taxon>Bacillati</taxon>
        <taxon>Bacillota</taxon>
        <taxon>Clostridia</taxon>
        <taxon>Eubacteriales</taxon>
        <taxon>Oscillospiraceae</taxon>
        <taxon>Subdoligranulum</taxon>
    </lineage>
</organism>
<keyword evidence="8" id="KW-0547">Nucleotide-binding</keyword>
<dbReference type="Gene3D" id="3.30.565.10">
    <property type="entry name" value="Histidine kinase-like ATPase, C-terminal domain"/>
    <property type="match status" value="1"/>
</dbReference>
<keyword evidence="7 14" id="KW-0812">Transmembrane</keyword>
<dbReference type="PRINTS" id="PR00344">
    <property type="entry name" value="BCTRLSENSOR"/>
</dbReference>
<dbReference type="SMART" id="SM00304">
    <property type="entry name" value="HAMP"/>
    <property type="match status" value="1"/>
</dbReference>
<dbReference type="AlphaFoldDB" id="A0A921IKE2"/>
<dbReference type="InterPro" id="IPR005467">
    <property type="entry name" value="His_kinase_dom"/>
</dbReference>
<dbReference type="SUPFAM" id="SSF158472">
    <property type="entry name" value="HAMP domain-like"/>
    <property type="match status" value="1"/>
</dbReference>
<evidence type="ECO:0000256" key="8">
    <source>
        <dbReference type="ARBA" id="ARBA00022741"/>
    </source>
</evidence>
<dbReference type="PROSITE" id="PS50885">
    <property type="entry name" value="HAMP"/>
    <property type="match status" value="1"/>
</dbReference>
<dbReference type="PANTHER" id="PTHR34220">
    <property type="entry name" value="SENSOR HISTIDINE KINASE YPDA"/>
    <property type="match status" value="1"/>
</dbReference>
<dbReference type="SUPFAM" id="SSF55874">
    <property type="entry name" value="ATPase domain of HSP90 chaperone/DNA topoisomerase II/histidine kinase"/>
    <property type="match status" value="1"/>
</dbReference>
<dbReference type="Pfam" id="PF02518">
    <property type="entry name" value="HATPase_c"/>
    <property type="match status" value="1"/>
</dbReference>
<dbReference type="InterPro" id="IPR003660">
    <property type="entry name" value="HAMP_dom"/>
</dbReference>
<dbReference type="EMBL" id="DYVE01000169">
    <property type="protein sequence ID" value="HJG28293.1"/>
    <property type="molecule type" value="Genomic_DNA"/>
</dbReference>
<evidence type="ECO:0000313" key="18">
    <source>
        <dbReference type="Proteomes" id="UP000782880"/>
    </source>
</evidence>
<keyword evidence="6" id="KW-0808">Transferase</keyword>
<evidence type="ECO:0000256" key="9">
    <source>
        <dbReference type="ARBA" id="ARBA00022777"/>
    </source>
</evidence>
<keyword evidence="12" id="KW-0902">Two-component regulatory system</keyword>
<evidence type="ECO:0000259" key="15">
    <source>
        <dbReference type="PROSITE" id="PS50109"/>
    </source>
</evidence>
<evidence type="ECO:0000256" key="10">
    <source>
        <dbReference type="ARBA" id="ARBA00022840"/>
    </source>
</evidence>
<evidence type="ECO:0000256" key="6">
    <source>
        <dbReference type="ARBA" id="ARBA00022679"/>
    </source>
</evidence>
<dbReference type="InterPro" id="IPR050640">
    <property type="entry name" value="Bact_2-comp_sensor_kinase"/>
</dbReference>
<comment type="caution">
    <text evidence="17">The sequence shown here is derived from an EMBL/GenBank/DDBJ whole genome shotgun (WGS) entry which is preliminary data.</text>
</comment>